<protein>
    <submittedName>
        <fullName evidence="1">Uncharacterized protein</fullName>
    </submittedName>
</protein>
<evidence type="ECO:0000313" key="1">
    <source>
        <dbReference type="EMBL" id="SHG01337.1"/>
    </source>
</evidence>
<evidence type="ECO:0000313" key="2">
    <source>
        <dbReference type="Proteomes" id="UP000190675"/>
    </source>
</evidence>
<gene>
    <name evidence="1" type="ORF">SAMN05444169_0052</name>
</gene>
<proteinExistence type="predicted"/>
<organism evidence="1 2">
    <name type="scientific">Bradyrhizobium erythrophlei</name>
    <dbReference type="NCBI Taxonomy" id="1437360"/>
    <lineage>
        <taxon>Bacteria</taxon>
        <taxon>Pseudomonadati</taxon>
        <taxon>Pseudomonadota</taxon>
        <taxon>Alphaproteobacteria</taxon>
        <taxon>Hyphomicrobiales</taxon>
        <taxon>Nitrobacteraceae</taxon>
        <taxon>Bradyrhizobium</taxon>
    </lineage>
</organism>
<reference evidence="1 2" key="1">
    <citation type="submission" date="2016-11" db="EMBL/GenBank/DDBJ databases">
        <authorList>
            <person name="Jaros S."/>
            <person name="Januszkiewicz K."/>
            <person name="Wedrychowicz H."/>
        </authorList>
    </citation>
    <scope>NUCLEOTIDE SEQUENCE [LARGE SCALE GENOMIC DNA]</scope>
    <source>
        <strain evidence="1 2">GAS242</strain>
    </source>
</reference>
<dbReference type="Proteomes" id="UP000190675">
    <property type="component" value="Chromosome I"/>
</dbReference>
<accession>A0A1M5GC61</accession>
<dbReference type="AlphaFoldDB" id="A0A1M5GC61"/>
<sequence>MPRPMKVKIFMDASASAIEGQINAWLDNLGSASIIKMETVVTAVAEKPNDGAHPRIVVTVWYEPPTSN</sequence>
<dbReference type="EMBL" id="LT670818">
    <property type="protein sequence ID" value="SHG01337.1"/>
    <property type="molecule type" value="Genomic_DNA"/>
</dbReference>
<name>A0A1M5GC61_9BRAD</name>